<feature type="compositionally biased region" description="Basic residues" evidence="1">
    <location>
        <begin position="80"/>
        <end position="89"/>
    </location>
</feature>
<evidence type="ECO:0008006" key="4">
    <source>
        <dbReference type="Google" id="ProtNLM"/>
    </source>
</evidence>
<proteinExistence type="predicted"/>
<dbReference type="InterPro" id="IPR036397">
    <property type="entry name" value="RNaseH_sf"/>
</dbReference>
<reference evidence="2" key="1">
    <citation type="submission" date="2018-11" db="EMBL/GenBank/DDBJ databases">
        <authorList>
            <person name="Alioto T."/>
            <person name="Alioto T."/>
        </authorList>
    </citation>
    <scope>NUCLEOTIDE SEQUENCE</scope>
</reference>
<feature type="compositionally biased region" description="Pro residues" evidence="1">
    <location>
        <begin position="69"/>
        <end position="79"/>
    </location>
</feature>
<dbReference type="GO" id="GO:0003676">
    <property type="term" value="F:nucleic acid binding"/>
    <property type="evidence" value="ECO:0007669"/>
    <property type="project" value="InterPro"/>
</dbReference>
<dbReference type="AlphaFoldDB" id="A0A8B6GI82"/>
<name>A0A8B6GI82_MYTGA</name>
<comment type="caution">
    <text evidence="2">The sequence shown here is derived from an EMBL/GenBank/DDBJ whole genome shotgun (WGS) entry which is preliminary data.</text>
</comment>
<organism evidence="2 3">
    <name type="scientific">Mytilus galloprovincialis</name>
    <name type="common">Mediterranean mussel</name>
    <dbReference type="NCBI Taxonomy" id="29158"/>
    <lineage>
        <taxon>Eukaryota</taxon>
        <taxon>Metazoa</taxon>
        <taxon>Spiralia</taxon>
        <taxon>Lophotrochozoa</taxon>
        <taxon>Mollusca</taxon>
        <taxon>Bivalvia</taxon>
        <taxon>Autobranchia</taxon>
        <taxon>Pteriomorphia</taxon>
        <taxon>Mytilida</taxon>
        <taxon>Mytiloidea</taxon>
        <taxon>Mytilidae</taxon>
        <taxon>Mytilinae</taxon>
        <taxon>Mytilus</taxon>
    </lineage>
</organism>
<keyword evidence="3" id="KW-1185">Reference proteome</keyword>
<dbReference type="Gene3D" id="3.30.420.10">
    <property type="entry name" value="Ribonuclease H-like superfamily/Ribonuclease H"/>
    <property type="match status" value="1"/>
</dbReference>
<feature type="region of interest" description="Disordered" evidence="1">
    <location>
        <begin position="56"/>
        <end position="113"/>
    </location>
</feature>
<dbReference type="OrthoDB" id="427129at2759"/>
<dbReference type="EMBL" id="UYJE01008475">
    <property type="protein sequence ID" value="VDI64190.1"/>
    <property type="molecule type" value="Genomic_DNA"/>
</dbReference>
<sequence>MLGSLDTSKKINWKSHVSPLVFAYNSTRHESTGQSPYMLMFGRNPRLPIDAALGLRENQQEITTNDTPEPSPLPQLYPKPKPRPRKRPAKRTEELGTTQPDSKKNRTKSQNGT</sequence>
<evidence type="ECO:0000256" key="1">
    <source>
        <dbReference type="SAM" id="MobiDB-lite"/>
    </source>
</evidence>
<evidence type="ECO:0000313" key="2">
    <source>
        <dbReference type="EMBL" id="VDI64190.1"/>
    </source>
</evidence>
<evidence type="ECO:0000313" key="3">
    <source>
        <dbReference type="Proteomes" id="UP000596742"/>
    </source>
</evidence>
<gene>
    <name evidence="2" type="ORF">MGAL_10B036321</name>
</gene>
<accession>A0A8B6GI82</accession>
<protein>
    <recommendedName>
        <fullName evidence="4">Integrase catalytic domain-containing protein</fullName>
    </recommendedName>
</protein>
<dbReference type="Proteomes" id="UP000596742">
    <property type="component" value="Unassembled WGS sequence"/>
</dbReference>